<evidence type="ECO:0000313" key="6">
    <source>
        <dbReference type="Proteomes" id="UP000190135"/>
    </source>
</evidence>
<evidence type="ECO:0000259" key="4">
    <source>
        <dbReference type="Pfam" id="PF03328"/>
    </source>
</evidence>
<protein>
    <submittedName>
        <fullName evidence="5">2,4-dihydroxyhept-2-enedioate aldolase</fullName>
    </submittedName>
</protein>
<dbReference type="GO" id="GO:0005737">
    <property type="term" value="C:cytoplasm"/>
    <property type="evidence" value="ECO:0007669"/>
    <property type="project" value="TreeGrafter"/>
</dbReference>
<dbReference type="SUPFAM" id="SSF51621">
    <property type="entry name" value="Phosphoenolpyruvate/pyruvate domain"/>
    <property type="match status" value="1"/>
</dbReference>
<accession>A0A1T4LI47</accession>
<evidence type="ECO:0000256" key="3">
    <source>
        <dbReference type="ARBA" id="ARBA00023239"/>
    </source>
</evidence>
<dbReference type="Gene3D" id="3.20.20.60">
    <property type="entry name" value="Phosphoenolpyruvate-binding domains"/>
    <property type="match status" value="1"/>
</dbReference>
<keyword evidence="3" id="KW-0456">Lyase</keyword>
<sequence>MKIAKNSLKAALAEGKTQIGLWSQLANPFVVEMIAGAGFDWIGLDAEHGPSDLVGIYHQLHACLAAGSSHPMVRLPSFDKVAIKQYLDIGVQTLLIPQVDSADMARAIVKATRYAPAGERGYCNAPRASNFGRVKDYPFVAADELFLIAQPESMLAVENLPAMVEVDGIDAFFFGPGDLSADMGHLHQGNHPEIVDVLSKAARVVRDAGKAAGIICSDEALTRRYIDMGFNIVAVGSDQGLLVKGADALAARFRQA</sequence>
<keyword evidence="2" id="KW-0479">Metal-binding</keyword>
<reference evidence="5 6" key="1">
    <citation type="submission" date="2017-02" db="EMBL/GenBank/DDBJ databases">
        <authorList>
            <person name="Peterson S.W."/>
        </authorList>
    </citation>
    <scope>NUCLEOTIDE SEQUENCE [LARGE SCALE GENOMIC DNA]</scope>
    <source>
        <strain evidence="5 6">USBA 369</strain>
    </source>
</reference>
<dbReference type="PANTHER" id="PTHR30502">
    <property type="entry name" value="2-KETO-3-DEOXY-L-RHAMNONATE ALDOLASE"/>
    <property type="match status" value="1"/>
</dbReference>
<feature type="domain" description="HpcH/HpaI aldolase/citrate lyase" evidence="4">
    <location>
        <begin position="18"/>
        <end position="243"/>
    </location>
</feature>
<dbReference type="PANTHER" id="PTHR30502:SF0">
    <property type="entry name" value="PHOSPHOENOLPYRUVATE CARBOXYLASE FAMILY PROTEIN"/>
    <property type="match status" value="1"/>
</dbReference>
<dbReference type="Pfam" id="PF03328">
    <property type="entry name" value="HpcH_HpaI"/>
    <property type="match status" value="1"/>
</dbReference>
<dbReference type="InterPro" id="IPR050251">
    <property type="entry name" value="HpcH-HpaI_aldolase"/>
</dbReference>
<gene>
    <name evidence="5" type="ORF">SAMN05428963_101231</name>
</gene>
<dbReference type="Proteomes" id="UP000190135">
    <property type="component" value="Unassembled WGS sequence"/>
</dbReference>
<dbReference type="RefSeq" id="WP_078706533.1">
    <property type="nucleotide sequence ID" value="NZ_FUXL01000001.1"/>
</dbReference>
<dbReference type="InterPro" id="IPR015813">
    <property type="entry name" value="Pyrv/PenolPyrv_kinase-like_dom"/>
</dbReference>
<comment type="similarity">
    <text evidence="1">Belongs to the HpcH/HpaI aldolase family.</text>
</comment>
<dbReference type="AlphaFoldDB" id="A0A1T4LI47"/>
<dbReference type="GO" id="GO:0016832">
    <property type="term" value="F:aldehyde-lyase activity"/>
    <property type="evidence" value="ECO:0007669"/>
    <property type="project" value="TreeGrafter"/>
</dbReference>
<proteinExistence type="inferred from homology"/>
<dbReference type="InterPro" id="IPR040442">
    <property type="entry name" value="Pyrv_kinase-like_dom_sf"/>
</dbReference>
<dbReference type="OrthoDB" id="9802624at2"/>
<organism evidence="5 6">
    <name type="scientific">Consotaella salsifontis</name>
    <dbReference type="NCBI Taxonomy" id="1365950"/>
    <lineage>
        <taxon>Bacteria</taxon>
        <taxon>Pseudomonadati</taxon>
        <taxon>Pseudomonadota</taxon>
        <taxon>Alphaproteobacteria</taxon>
        <taxon>Hyphomicrobiales</taxon>
        <taxon>Aurantimonadaceae</taxon>
        <taxon>Consotaella</taxon>
    </lineage>
</organism>
<evidence type="ECO:0000256" key="1">
    <source>
        <dbReference type="ARBA" id="ARBA00005568"/>
    </source>
</evidence>
<name>A0A1T4LI47_9HYPH</name>
<dbReference type="GO" id="GO:0046872">
    <property type="term" value="F:metal ion binding"/>
    <property type="evidence" value="ECO:0007669"/>
    <property type="project" value="UniProtKB-KW"/>
</dbReference>
<dbReference type="InterPro" id="IPR005000">
    <property type="entry name" value="Aldolase/citrate-lyase_domain"/>
</dbReference>
<dbReference type="EMBL" id="FUXL01000001">
    <property type="protein sequence ID" value="SJZ54403.1"/>
    <property type="molecule type" value="Genomic_DNA"/>
</dbReference>
<evidence type="ECO:0000256" key="2">
    <source>
        <dbReference type="ARBA" id="ARBA00022723"/>
    </source>
</evidence>
<keyword evidence="6" id="KW-1185">Reference proteome</keyword>
<dbReference type="STRING" id="1365950.SAMN05428963_101231"/>
<evidence type="ECO:0000313" key="5">
    <source>
        <dbReference type="EMBL" id="SJZ54403.1"/>
    </source>
</evidence>